<keyword evidence="2" id="KW-1185">Reference proteome</keyword>
<sequence>MDRIHSHPEKDGFRPLLSEDIGDRRKNQVNEEYISCAGKNSFYQNLEMLEVVRKQTTDLFEFSKEQAERINDLRNKKIADVNQEVDFFVSTVVVDCQTLYKNIRVVVLQQHILDGDNQKLKAQILLMNSALLSEFHHLTETTYENAESLTFLLHNALISDAAVNQITMKSVESELSRLLLEAWESIAVLRHRSGFEAKMFTDQVHAKTINSDDSPKD</sequence>
<evidence type="ECO:0000313" key="1">
    <source>
        <dbReference type="EMBL" id="EGT46680.1"/>
    </source>
</evidence>
<proteinExistence type="predicted"/>
<protein>
    <submittedName>
        <fullName evidence="1">Uncharacterized protein</fullName>
    </submittedName>
</protein>
<name>G0MXA5_CAEBE</name>
<organism evidence="2">
    <name type="scientific">Caenorhabditis brenneri</name>
    <name type="common">Nematode worm</name>
    <dbReference type="NCBI Taxonomy" id="135651"/>
    <lineage>
        <taxon>Eukaryota</taxon>
        <taxon>Metazoa</taxon>
        <taxon>Ecdysozoa</taxon>
        <taxon>Nematoda</taxon>
        <taxon>Chromadorea</taxon>
        <taxon>Rhabditida</taxon>
        <taxon>Rhabditina</taxon>
        <taxon>Rhabditomorpha</taxon>
        <taxon>Rhabditoidea</taxon>
        <taxon>Rhabditidae</taxon>
        <taxon>Peloderinae</taxon>
        <taxon>Caenorhabditis</taxon>
    </lineage>
</organism>
<dbReference type="Proteomes" id="UP000008068">
    <property type="component" value="Unassembled WGS sequence"/>
</dbReference>
<dbReference type="AlphaFoldDB" id="G0MXA5"/>
<dbReference type="HOGENOM" id="CLU_1273259_0_0_1"/>
<dbReference type="InParanoid" id="G0MXA5"/>
<reference evidence="2" key="1">
    <citation type="submission" date="2011-07" db="EMBL/GenBank/DDBJ databases">
        <authorList>
            <consortium name="Caenorhabditis brenneri Sequencing and Analysis Consortium"/>
            <person name="Wilson R.K."/>
        </authorList>
    </citation>
    <scope>NUCLEOTIDE SEQUENCE [LARGE SCALE GENOMIC DNA]</scope>
    <source>
        <strain evidence="2">PB2801</strain>
    </source>
</reference>
<evidence type="ECO:0000313" key="2">
    <source>
        <dbReference type="Proteomes" id="UP000008068"/>
    </source>
</evidence>
<accession>G0MXA5</accession>
<dbReference type="EMBL" id="GL379818">
    <property type="protein sequence ID" value="EGT46680.1"/>
    <property type="molecule type" value="Genomic_DNA"/>
</dbReference>
<gene>
    <name evidence="1" type="ORF">CAEBREN_08214</name>
</gene>